<keyword evidence="4" id="KW-1185">Reference proteome</keyword>
<evidence type="ECO:0000256" key="1">
    <source>
        <dbReference type="SAM" id="MobiDB-lite"/>
    </source>
</evidence>
<comment type="caution">
    <text evidence="3">The sequence shown here is derived from an EMBL/GenBank/DDBJ whole genome shotgun (WGS) entry which is preliminary data.</text>
</comment>
<dbReference type="InterPro" id="IPR003615">
    <property type="entry name" value="HNH_nuc"/>
</dbReference>
<dbReference type="Gene3D" id="1.10.30.50">
    <property type="match status" value="1"/>
</dbReference>
<feature type="region of interest" description="Disordered" evidence="1">
    <location>
        <begin position="202"/>
        <end position="237"/>
    </location>
</feature>
<feature type="compositionally biased region" description="Pro residues" evidence="1">
    <location>
        <begin position="135"/>
        <end position="145"/>
    </location>
</feature>
<dbReference type="SMART" id="SM00507">
    <property type="entry name" value="HNHc"/>
    <property type="match status" value="1"/>
</dbReference>
<sequence length="353" mass="37622">MRVLRRRPGLAEPLRDGRLSLSTAAALGPVLTEGNWEEVVGRAAFKTKAETEHLVATLQPRRAPREGLRRLAGAVETAAALSRPLEAGCLELDRGGGRAPAPQPEAARGAVRWAPGTSGNPSRLEVPGAEACPPQLEPPRPPPPRRATLEAIDADSYSLRVTIDAELKKDLDQLKSLLAHKVRNGELGALLREAVKCAIEKHGKRRGAVEPSRQRKSPAPAEKAPPPAPAPGQREPIPAAVRREVWKRDGGPCAWCSPDGRRCGSTWMLELDHIQPVALGGRSTADNLRLVCRNHNSLHAEHVFGREHMDQFRKERGPECSINSASGSTSGACGPGPATGGTAGTQPQRGTGS</sequence>
<dbReference type="EMBL" id="BJTG01000001">
    <property type="protein sequence ID" value="GEJ55355.1"/>
    <property type="molecule type" value="Genomic_DNA"/>
</dbReference>
<evidence type="ECO:0000313" key="3">
    <source>
        <dbReference type="EMBL" id="GEJ55355.1"/>
    </source>
</evidence>
<dbReference type="GO" id="GO:0003676">
    <property type="term" value="F:nucleic acid binding"/>
    <property type="evidence" value="ECO:0007669"/>
    <property type="project" value="InterPro"/>
</dbReference>
<feature type="compositionally biased region" description="Gly residues" evidence="1">
    <location>
        <begin position="333"/>
        <end position="343"/>
    </location>
</feature>
<evidence type="ECO:0000313" key="4">
    <source>
        <dbReference type="Proteomes" id="UP000503640"/>
    </source>
</evidence>
<gene>
    <name evidence="3" type="ORF">AMYX_00960</name>
</gene>
<reference evidence="4" key="1">
    <citation type="journal article" date="2020" name="Appl. Environ. Microbiol.">
        <title>Diazotrophic Anaeromyxobacter Isolates from Soils.</title>
        <authorList>
            <person name="Masuda Y."/>
            <person name="Yamanaka H."/>
            <person name="Xu Z.X."/>
            <person name="Shiratori Y."/>
            <person name="Aono T."/>
            <person name="Amachi S."/>
            <person name="Senoo K."/>
            <person name="Itoh H."/>
        </authorList>
    </citation>
    <scope>NUCLEOTIDE SEQUENCE [LARGE SCALE GENOMIC DNA]</scope>
    <source>
        <strain evidence="4">R267</strain>
    </source>
</reference>
<dbReference type="Proteomes" id="UP000503640">
    <property type="component" value="Unassembled WGS sequence"/>
</dbReference>
<dbReference type="InterPro" id="IPR002711">
    <property type="entry name" value="HNH"/>
</dbReference>
<accession>A0A7I9VG89</accession>
<feature type="domain" description="HNH nuclease" evidence="2">
    <location>
        <begin position="240"/>
        <end position="297"/>
    </location>
</feature>
<dbReference type="RefSeq" id="WP_176062163.1">
    <property type="nucleotide sequence ID" value="NZ_BJTG01000001.1"/>
</dbReference>
<feature type="compositionally biased region" description="Polar residues" evidence="1">
    <location>
        <begin position="321"/>
        <end position="330"/>
    </location>
</feature>
<proteinExistence type="predicted"/>
<evidence type="ECO:0000259" key="2">
    <source>
        <dbReference type="SMART" id="SM00507"/>
    </source>
</evidence>
<feature type="compositionally biased region" description="Low complexity" evidence="1">
    <location>
        <begin position="344"/>
        <end position="353"/>
    </location>
</feature>
<dbReference type="GO" id="GO:0004519">
    <property type="term" value="F:endonuclease activity"/>
    <property type="evidence" value="ECO:0007669"/>
    <property type="project" value="InterPro"/>
</dbReference>
<dbReference type="Pfam" id="PF01844">
    <property type="entry name" value="HNH"/>
    <property type="match status" value="1"/>
</dbReference>
<feature type="region of interest" description="Disordered" evidence="1">
    <location>
        <begin position="315"/>
        <end position="353"/>
    </location>
</feature>
<name>A0A7I9VG89_9BACT</name>
<dbReference type="CDD" id="cd00085">
    <property type="entry name" value="HNHc"/>
    <property type="match status" value="1"/>
</dbReference>
<dbReference type="AlphaFoldDB" id="A0A7I9VG89"/>
<protein>
    <recommendedName>
        <fullName evidence="2">HNH nuclease domain-containing protein</fullName>
    </recommendedName>
</protein>
<organism evidence="3 4">
    <name type="scientific">Anaeromyxobacter diazotrophicus</name>
    <dbReference type="NCBI Taxonomy" id="2590199"/>
    <lineage>
        <taxon>Bacteria</taxon>
        <taxon>Pseudomonadati</taxon>
        <taxon>Myxococcota</taxon>
        <taxon>Myxococcia</taxon>
        <taxon>Myxococcales</taxon>
        <taxon>Cystobacterineae</taxon>
        <taxon>Anaeromyxobacteraceae</taxon>
        <taxon>Anaeromyxobacter</taxon>
    </lineage>
</organism>
<feature type="region of interest" description="Disordered" evidence="1">
    <location>
        <begin position="95"/>
        <end position="151"/>
    </location>
</feature>
<dbReference type="GO" id="GO:0008270">
    <property type="term" value="F:zinc ion binding"/>
    <property type="evidence" value="ECO:0007669"/>
    <property type="project" value="InterPro"/>
</dbReference>